<evidence type="ECO:0000313" key="1">
    <source>
        <dbReference type="EMBL" id="ELP88783.1"/>
    </source>
</evidence>
<proteinExistence type="predicted"/>
<dbReference type="AlphaFoldDB" id="A0A0A1U3I5"/>
<dbReference type="EMBL" id="KB206697">
    <property type="protein sequence ID" value="ELP88783.1"/>
    <property type="molecule type" value="Genomic_DNA"/>
</dbReference>
<evidence type="ECO:0000313" key="2">
    <source>
        <dbReference type="Proteomes" id="UP000014680"/>
    </source>
</evidence>
<protein>
    <submittedName>
        <fullName evidence="1">Uncharacterized protein</fullName>
    </submittedName>
</protein>
<gene>
    <name evidence="1" type="ORF">EIN_437130</name>
</gene>
<reference evidence="1 2" key="1">
    <citation type="submission" date="2012-10" db="EMBL/GenBank/DDBJ databases">
        <authorList>
            <person name="Zafar N."/>
            <person name="Inman J."/>
            <person name="Hall N."/>
            <person name="Lorenzi H."/>
            <person name="Caler E."/>
        </authorList>
    </citation>
    <scope>NUCLEOTIDE SEQUENCE [LARGE SCALE GENOMIC DNA]</scope>
    <source>
        <strain evidence="1 2">IP1</strain>
    </source>
</reference>
<name>A0A0A1U3I5_ENTIV</name>
<organism evidence="1 2">
    <name type="scientific">Entamoeba invadens IP1</name>
    <dbReference type="NCBI Taxonomy" id="370355"/>
    <lineage>
        <taxon>Eukaryota</taxon>
        <taxon>Amoebozoa</taxon>
        <taxon>Evosea</taxon>
        <taxon>Archamoebae</taxon>
        <taxon>Mastigamoebida</taxon>
        <taxon>Entamoebidae</taxon>
        <taxon>Entamoeba</taxon>
    </lineage>
</organism>
<keyword evidence="2" id="KW-1185">Reference proteome</keyword>
<dbReference type="VEuPathDB" id="AmoebaDB:EIN_437130"/>
<dbReference type="Proteomes" id="UP000014680">
    <property type="component" value="Unassembled WGS sequence"/>
</dbReference>
<dbReference type="RefSeq" id="XP_004255554.1">
    <property type="nucleotide sequence ID" value="XM_004255506.1"/>
</dbReference>
<dbReference type="KEGG" id="eiv:EIN_437130"/>
<dbReference type="GeneID" id="14887779"/>
<sequence>MYDKFATLNRISFYHKIVGGNSNKLFKEENIFFEKGELFIRGDANSKTIKQIIEKTATHRVVHCYYANSQSVWKLPKSVTEYLLTTTNITNHDTIKYNVDVKYVQTMKLHEVYKN</sequence>
<accession>A0A0A1U3I5</accession>